<dbReference type="InterPro" id="IPR001506">
    <property type="entry name" value="Peptidase_M12A"/>
</dbReference>
<dbReference type="SMART" id="SM00235">
    <property type="entry name" value="ZnMc"/>
    <property type="match status" value="1"/>
</dbReference>
<keyword evidence="9 11" id="KW-1015">Disulfide bond</keyword>
<dbReference type="InterPro" id="IPR024079">
    <property type="entry name" value="MetalloPept_cat_dom_sf"/>
</dbReference>
<evidence type="ECO:0000256" key="5">
    <source>
        <dbReference type="ARBA" id="ARBA00022801"/>
    </source>
</evidence>
<keyword evidence="5 12" id="KW-0378">Hydrolase</keyword>
<evidence type="ECO:0000256" key="8">
    <source>
        <dbReference type="ARBA" id="ARBA00023145"/>
    </source>
</evidence>
<evidence type="ECO:0000313" key="16">
    <source>
        <dbReference type="EMBL" id="KRZ73917.1"/>
    </source>
</evidence>
<evidence type="ECO:0000256" key="12">
    <source>
        <dbReference type="PROSITE-ProRule" id="PRU01211"/>
    </source>
</evidence>
<feature type="disulfide bond" evidence="11">
    <location>
        <begin position="597"/>
        <end position="631"/>
    </location>
</feature>
<accession>A0A0V1MQ79</accession>
<dbReference type="CDD" id="cd04280">
    <property type="entry name" value="ZnMc_astacin_like"/>
    <property type="match status" value="1"/>
</dbReference>
<evidence type="ECO:0000256" key="10">
    <source>
        <dbReference type="ARBA" id="ARBA00023180"/>
    </source>
</evidence>
<dbReference type="PANTHER" id="PTHR10127:SF780">
    <property type="entry name" value="METALLOENDOPEPTIDASE"/>
    <property type="match status" value="1"/>
</dbReference>
<evidence type="ECO:0000259" key="15">
    <source>
        <dbReference type="PROSITE" id="PS51864"/>
    </source>
</evidence>
<evidence type="ECO:0000256" key="4">
    <source>
        <dbReference type="ARBA" id="ARBA00022729"/>
    </source>
</evidence>
<dbReference type="FunFam" id="3.40.390.10:FF:000015">
    <property type="entry name" value="Meprin A subunit"/>
    <property type="match status" value="1"/>
</dbReference>
<dbReference type="InterPro" id="IPR003582">
    <property type="entry name" value="ShKT_dom"/>
</dbReference>
<dbReference type="PANTHER" id="PTHR10127">
    <property type="entry name" value="DISCOIDIN, CUB, EGF, LAMININ , AND ZINC METALLOPROTEASE DOMAIN CONTAINING"/>
    <property type="match status" value="1"/>
</dbReference>
<evidence type="ECO:0000256" key="13">
    <source>
        <dbReference type="RuleBase" id="RU361183"/>
    </source>
</evidence>
<feature type="domain" description="Peptidase M12A" evidence="15">
    <location>
        <begin position="330"/>
        <end position="526"/>
    </location>
</feature>
<dbReference type="Pfam" id="PF01549">
    <property type="entry name" value="ShK"/>
    <property type="match status" value="2"/>
</dbReference>
<keyword evidence="10" id="KW-0325">Glycoprotein</keyword>
<dbReference type="SMART" id="SM00254">
    <property type="entry name" value="ShKT"/>
    <property type="match status" value="2"/>
</dbReference>
<dbReference type="SUPFAM" id="SSF55486">
    <property type="entry name" value="Metalloproteases ('zincins'), catalytic domain"/>
    <property type="match status" value="1"/>
</dbReference>
<keyword evidence="8" id="KW-0865">Zymogen</keyword>
<dbReference type="Proteomes" id="UP000054843">
    <property type="component" value="Unassembled WGS sequence"/>
</dbReference>
<comment type="caution">
    <text evidence="16">The sequence shown here is derived from an EMBL/GenBank/DDBJ whole genome shotgun (WGS) entry which is preliminary data.</text>
</comment>
<dbReference type="InterPro" id="IPR006026">
    <property type="entry name" value="Peptidase_Metallo"/>
</dbReference>
<feature type="domain" description="ShKT" evidence="14">
    <location>
        <begin position="597"/>
        <end position="631"/>
    </location>
</feature>
<comment type="function">
    <text evidence="1">Metalloprotease.</text>
</comment>
<feature type="binding site" evidence="12">
    <location>
        <position position="428"/>
    </location>
    <ligand>
        <name>Zn(2+)</name>
        <dbReference type="ChEBI" id="CHEBI:29105"/>
        <note>catalytic</note>
    </ligand>
</feature>
<dbReference type="EC" id="3.4.24.-" evidence="13"/>
<dbReference type="GO" id="GO:0004222">
    <property type="term" value="F:metalloendopeptidase activity"/>
    <property type="evidence" value="ECO:0007669"/>
    <property type="project" value="UniProtKB-UniRule"/>
</dbReference>
<dbReference type="PROSITE" id="PS51670">
    <property type="entry name" value="SHKT"/>
    <property type="match status" value="2"/>
</dbReference>
<feature type="binding site" evidence="12">
    <location>
        <position position="424"/>
    </location>
    <ligand>
        <name>Zn(2+)</name>
        <dbReference type="ChEBI" id="CHEBI:29105"/>
        <note>catalytic</note>
    </ligand>
</feature>
<evidence type="ECO:0000259" key="14">
    <source>
        <dbReference type="PROSITE" id="PS51670"/>
    </source>
</evidence>
<proteinExistence type="predicted"/>
<keyword evidence="4" id="KW-0732">Signal</keyword>
<evidence type="ECO:0000256" key="1">
    <source>
        <dbReference type="ARBA" id="ARBA00002657"/>
    </source>
</evidence>
<keyword evidence="6 12" id="KW-0862">Zinc</keyword>
<dbReference type="Gene3D" id="1.10.10.1940">
    <property type="match status" value="1"/>
</dbReference>
<dbReference type="Gene3D" id="3.40.390.10">
    <property type="entry name" value="Collagenase (Catalytic Domain)"/>
    <property type="match status" value="1"/>
</dbReference>
<dbReference type="EMBL" id="JYDO01000057">
    <property type="protein sequence ID" value="KRZ73917.1"/>
    <property type="molecule type" value="Genomic_DNA"/>
</dbReference>
<keyword evidence="7 12" id="KW-0482">Metalloprotease</keyword>
<feature type="active site" evidence="12">
    <location>
        <position position="425"/>
    </location>
</feature>
<keyword evidence="2 12" id="KW-0645">Protease</keyword>
<dbReference type="STRING" id="268474.A0A0V1MQ79"/>
<gene>
    <name evidence="16" type="primary">nas-14</name>
    <name evidence="16" type="ORF">T10_438</name>
</gene>
<feature type="binding site" evidence="12">
    <location>
        <position position="434"/>
    </location>
    <ligand>
        <name>Zn(2+)</name>
        <dbReference type="ChEBI" id="CHEBI:29105"/>
        <note>catalytic</note>
    </ligand>
</feature>
<reference evidence="16 17" key="1">
    <citation type="submission" date="2015-01" db="EMBL/GenBank/DDBJ databases">
        <title>Evolution of Trichinella species and genotypes.</title>
        <authorList>
            <person name="Korhonen P.K."/>
            <person name="Edoardo P."/>
            <person name="Giuseppe L.R."/>
            <person name="Gasser R.B."/>
        </authorList>
    </citation>
    <scope>NUCLEOTIDE SEQUENCE [LARGE SCALE GENOMIC DNA]</scope>
    <source>
        <strain evidence="16">ISS1980</strain>
    </source>
</reference>
<evidence type="ECO:0000256" key="6">
    <source>
        <dbReference type="ARBA" id="ARBA00022833"/>
    </source>
</evidence>
<protein>
    <recommendedName>
        <fullName evidence="13">Metalloendopeptidase</fullName>
        <ecNumber evidence="13">3.4.24.-</ecNumber>
    </recommendedName>
</protein>
<sequence length="633" mass="72557">MTESRSTANSSLIFSTVLKLGLIQSSKYHRNICFMETVIHKLKECNGFTELLKMQKCSASTVVTNLMFTSSDVIAVGSILAALKCSNQAISGYHFLLQNFSYLKILMLTFEIQQYTVMMMHLSWSAWMLSNVGQEDRNAVQEASWNQLMPVFNKLFPIELNTTSTRTVRLDRLLDRRPLRSVKANALIPLNGAEHFATLSMARHMLFHLFGWTNALLLLFTFSNHTHPAKAVSSNYMYLNQAFRPVRLNTNTKHNTSVSKTDNTFLTPADFEKAQHTPSKPPTKDGLLAMQMPTLFEGDIAGFRAEEFSSKRLQDSSSDPFSFPHNTAVNLDTFPEKLWENARVPYVLDDKLTSAERMAIAQAFLEYNQKTCIRFVPKLKNDQDYVLIKKNKRLGCSSFVGRAGGNQTLSLEVEKCFSKGIIAHELMHVLGFFHEHSRTDRDNFVRIIENNVLPGMLKNFEKYSNSILDTLKMPYDYGSVMHYHKLAFSKNGRATIVPYRRKTNIGQRFQLSEIDAAKINKLYNCHNRFKGKISKIDTVPQTNKQICSDSHDHCKLWTDLGHCKWSKKYMKDHCKLSCGLCKSGNKMLLQNVKNSRCRDRNLFCPYWARIGECKNEKKFMNAYCQKSCNFCTL</sequence>
<dbReference type="AlphaFoldDB" id="A0A0V1MQ79"/>
<evidence type="ECO:0000256" key="11">
    <source>
        <dbReference type="PROSITE-ProRule" id="PRU01005"/>
    </source>
</evidence>
<comment type="caution">
    <text evidence="11">Lacks conserved residue(s) required for the propagation of feature annotation.</text>
</comment>
<feature type="domain" description="ShKT" evidence="14">
    <location>
        <begin position="547"/>
        <end position="581"/>
    </location>
</feature>
<dbReference type="InterPro" id="IPR034035">
    <property type="entry name" value="Astacin-like_dom"/>
</dbReference>
<evidence type="ECO:0000256" key="3">
    <source>
        <dbReference type="ARBA" id="ARBA00022723"/>
    </source>
</evidence>
<comment type="cofactor">
    <cofactor evidence="12 13">
        <name>Zn(2+)</name>
        <dbReference type="ChEBI" id="CHEBI:29105"/>
    </cofactor>
    <text evidence="12 13">Binds 1 zinc ion per subunit.</text>
</comment>
<dbReference type="PROSITE" id="PS51864">
    <property type="entry name" value="ASTACIN"/>
    <property type="match status" value="1"/>
</dbReference>
<evidence type="ECO:0000256" key="2">
    <source>
        <dbReference type="ARBA" id="ARBA00022670"/>
    </source>
</evidence>
<evidence type="ECO:0000256" key="7">
    <source>
        <dbReference type="ARBA" id="ARBA00023049"/>
    </source>
</evidence>
<organism evidence="16 17">
    <name type="scientific">Trichinella papuae</name>
    <dbReference type="NCBI Taxonomy" id="268474"/>
    <lineage>
        <taxon>Eukaryota</taxon>
        <taxon>Metazoa</taxon>
        <taxon>Ecdysozoa</taxon>
        <taxon>Nematoda</taxon>
        <taxon>Enoplea</taxon>
        <taxon>Dorylaimia</taxon>
        <taxon>Trichinellida</taxon>
        <taxon>Trichinellidae</taxon>
        <taxon>Trichinella</taxon>
    </lineage>
</organism>
<dbReference type="OrthoDB" id="291007at2759"/>
<dbReference type="Pfam" id="PF01400">
    <property type="entry name" value="Astacin"/>
    <property type="match status" value="1"/>
</dbReference>
<keyword evidence="3 12" id="KW-0479">Metal-binding</keyword>
<dbReference type="GO" id="GO:0008270">
    <property type="term" value="F:zinc ion binding"/>
    <property type="evidence" value="ECO:0007669"/>
    <property type="project" value="UniProtKB-UniRule"/>
</dbReference>
<name>A0A0V1MQ79_9BILA</name>
<dbReference type="PRINTS" id="PR00480">
    <property type="entry name" value="ASTACIN"/>
</dbReference>
<keyword evidence="17" id="KW-1185">Reference proteome</keyword>
<feature type="disulfide bond" evidence="11">
    <location>
        <begin position="547"/>
        <end position="581"/>
    </location>
</feature>
<evidence type="ECO:0000256" key="9">
    <source>
        <dbReference type="ARBA" id="ARBA00023157"/>
    </source>
</evidence>
<dbReference type="GO" id="GO:0006508">
    <property type="term" value="P:proteolysis"/>
    <property type="evidence" value="ECO:0007669"/>
    <property type="project" value="UniProtKB-KW"/>
</dbReference>
<evidence type="ECO:0000313" key="17">
    <source>
        <dbReference type="Proteomes" id="UP000054843"/>
    </source>
</evidence>